<feature type="signal peptide" evidence="1">
    <location>
        <begin position="1"/>
        <end position="19"/>
    </location>
</feature>
<organism evidence="2 3">
    <name type="scientific">Ancylomarina salipaludis</name>
    <dbReference type="NCBI Taxonomy" id="2501299"/>
    <lineage>
        <taxon>Bacteria</taxon>
        <taxon>Pseudomonadati</taxon>
        <taxon>Bacteroidota</taxon>
        <taxon>Bacteroidia</taxon>
        <taxon>Marinilabiliales</taxon>
        <taxon>Marinifilaceae</taxon>
        <taxon>Ancylomarina</taxon>
    </lineage>
</organism>
<evidence type="ECO:0000313" key="3">
    <source>
        <dbReference type="Proteomes" id="UP000289703"/>
    </source>
</evidence>
<dbReference type="OrthoDB" id="1118003at2"/>
<evidence type="ECO:0000256" key="1">
    <source>
        <dbReference type="SAM" id="SignalP"/>
    </source>
</evidence>
<feature type="chain" id="PRO_5020442702" evidence="1">
    <location>
        <begin position="20"/>
        <end position="188"/>
    </location>
</feature>
<comment type="caution">
    <text evidence="2">The sequence shown here is derived from an EMBL/GenBank/DDBJ whole genome shotgun (WGS) entry which is preliminary data.</text>
</comment>
<accession>A0A4Q1JJ02</accession>
<dbReference type="RefSeq" id="WP_129255234.1">
    <property type="nucleotide sequence ID" value="NZ_SAXA01000014.1"/>
</dbReference>
<dbReference type="AlphaFoldDB" id="A0A4Q1JJ02"/>
<gene>
    <name evidence="2" type="ORF">EO244_13600</name>
</gene>
<evidence type="ECO:0000313" key="2">
    <source>
        <dbReference type="EMBL" id="RXQ89813.1"/>
    </source>
</evidence>
<reference evidence="2 3" key="1">
    <citation type="submission" date="2019-01" db="EMBL/GenBank/DDBJ databases">
        <title>Ancylomarina salipaludis sp. nov., isolated from a salt marsh.</title>
        <authorList>
            <person name="Yoon J.-H."/>
        </authorList>
    </citation>
    <scope>NUCLEOTIDE SEQUENCE [LARGE SCALE GENOMIC DNA]</scope>
    <source>
        <strain evidence="2 3">SHSM-M15</strain>
    </source>
</reference>
<dbReference type="SUPFAM" id="SSF56925">
    <property type="entry name" value="OMPA-like"/>
    <property type="match status" value="1"/>
</dbReference>
<dbReference type="Proteomes" id="UP000289703">
    <property type="component" value="Unassembled WGS sequence"/>
</dbReference>
<proteinExistence type="predicted"/>
<sequence>MKRKFFSIILVFLSLSLFAQKNEEGLRIQVGLPFVKYGKFDHNFQNGDETQYPTFLIQADKPWRDGFRLGAYVGFAGQRNESLFYDFSEITHNYYRLGAVVSYDLNDLLDAINISPEIGVELYASLKTGFSLEHIKSEKGINIKENNVLFDLGLLIGGRYNISENIDIFSELGYGNAGFVTIGFAFDL</sequence>
<dbReference type="EMBL" id="SAXA01000014">
    <property type="protein sequence ID" value="RXQ89813.1"/>
    <property type="molecule type" value="Genomic_DNA"/>
</dbReference>
<keyword evidence="1" id="KW-0732">Signal</keyword>
<protein>
    <submittedName>
        <fullName evidence="2">Uncharacterized protein</fullName>
    </submittedName>
</protein>
<dbReference type="InterPro" id="IPR011250">
    <property type="entry name" value="OMP/PagP_B-barrel"/>
</dbReference>
<name>A0A4Q1JJ02_9BACT</name>
<keyword evidence="3" id="KW-1185">Reference proteome</keyword>